<evidence type="ECO:0000256" key="1">
    <source>
        <dbReference type="ARBA" id="ARBA00022679"/>
    </source>
</evidence>
<keyword evidence="3" id="KW-0418">Kinase</keyword>
<dbReference type="InterPro" id="IPR011009">
    <property type="entry name" value="Kinase-like_dom_sf"/>
</dbReference>
<feature type="coiled-coil region" evidence="12">
    <location>
        <begin position="1"/>
        <end position="116"/>
    </location>
</feature>
<evidence type="ECO:0000256" key="10">
    <source>
        <dbReference type="PROSITE-ProRule" id="PRU10141"/>
    </source>
</evidence>
<keyword evidence="4 10" id="KW-0067">ATP-binding</keyword>
<dbReference type="InterPro" id="IPR000719">
    <property type="entry name" value="Prot_kinase_dom"/>
</dbReference>
<feature type="binding site" evidence="10">
    <location>
        <position position="171"/>
    </location>
    <ligand>
        <name>ATP</name>
        <dbReference type="ChEBI" id="CHEBI:30616"/>
    </ligand>
</feature>
<name>A0ABR2GPC6_9EUKA</name>
<dbReference type="Gene3D" id="1.10.510.10">
    <property type="entry name" value="Transferase(Phosphotransferase) domain 1"/>
    <property type="match status" value="1"/>
</dbReference>
<dbReference type="EC" id="2.7.12.2" evidence="6"/>
<feature type="domain" description="Protein kinase" evidence="13">
    <location>
        <begin position="145"/>
        <end position="392"/>
    </location>
</feature>
<dbReference type="PROSITE" id="PS00108">
    <property type="entry name" value="PROTEIN_KINASE_ST"/>
    <property type="match status" value="1"/>
</dbReference>
<evidence type="ECO:0000256" key="7">
    <source>
        <dbReference type="ARBA" id="ARBA00049014"/>
    </source>
</evidence>
<organism evidence="14 15">
    <name type="scientific">Tritrichomonas musculus</name>
    <dbReference type="NCBI Taxonomy" id="1915356"/>
    <lineage>
        <taxon>Eukaryota</taxon>
        <taxon>Metamonada</taxon>
        <taxon>Parabasalia</taxon>
        <taxon>Tritrichomonadida</taxon>
        <taxon>Tritrichomonadidae</taxon>
        <taxon>Tritrichomonas</taxon>
    </lineage>
</organism>
<dbReference type="PANTHER" id="PTHR48013:SF9">
    <property type="entry name" value="DUAL SPECIFICITY MITOGEN-ACTIVATED PROTEIN KINASE KINASE 5"/>
    <property type="match status" value="1"/>
</dbReference>
<evidence type="ECO:0000256" key="4">
    <source>
        <dbReference type="ARBA" id="ARBA00022840"/>
    </source>
</evidence>
<gene>
    <name evidence="14" type="ORF">M9Y10_040612</name>
</gene>
<comment type="catalytic activity">
    <reaction evidence="7">
        <text>L-seryl-[protein] + ATP = O-phospho-L-seryl-[protein] + ADP + H(+)</text>
        <dbReference type="Rhea" id="RHEA:17989"/>
        <dbReference type="Rhea" id="RHEA-COMP:9863"/>
        <dbReference type="Rhea" id="RHEA-COMP:11604"/>
        <dbReference type="ChEBI" id="CHEBI:15378"/>
        <dbReference type="ChEBI" id="CHEBI:29999"/>
        <dbReference type="ChEBI" id="CHEBI:30616"/>
        <dbReference type="ChEBI" id="CHEBI:83421"/>
        <dbReference type="ChEBI" id="CHEBI:456216"/>
        <dbReference type="EC" id="2.7.12.2"/>
    </reaction>
</comment>
<dbReference type="InterPro" id="IPR008271">
    <property type="entry name" value="Ser/Thr_kinase_AS"/>
</dbReference>
<dbReference type="SMART" id="SM00220">
    <property type="entry name" value="S_TKc"/>
    <property type="match status" value="1"/>
</dbReference>
<keyword evidence="2 10" id="KW-0547">Nucleotide-binding</keyword>
<comment type="catalytic activity">
    <reaction evidence="8">
        <text>L-threonyl-[protein] + ATP = O-phospho-L-threonyl-[protein] + ADP + H(+)</text>
        <dbReference type="Rhea" id="RHEA:46608"/>
        <dbReference type="Rhea" id="RHEA-COMP:11060"/>
        <dbReference type="Rhea" id="RHEA-COMP:11605"/>
        <dbReference type="ChEBI" id="CHEBI:15378"/>
        <dbReference type="ChEBI" id="CHEBI:30013"/>
        <dbReference type="ChEBI" id="CHEBI:30616"/>
        <dbReference type="ChEBI" id="CHEBI:61977"/>
        <dbReference type="ChEBI" id="CHEBI:456216"/>
        <dbReference type="EC" id="2.7.12.2"/>
    </reaction>
</comment>
<comment type="similarity">
    <text evidence="5">Belongs to the protein kinase superfamily. STE Ser/Thr protein kinase family. MAP kinase kinase subfamily.</text>
</comment>
<evidence type="ECO:0000256" key="2">
    <source>
        <dbReference type="ARBA" id="ARBA00022741"/>
    </source>
</evidence>
<keyword evidence="12" id="KW-0175">Coiled coil</keyword>
<evidence type="ECO:0000256" key="8">
    <source>
        <dbReference type="ARBA" id="ARBA00049299"/>
    </source>
</evidence>
<dbReference type="PROSITE" id="PS50011">
    <property type="entry name" value="PROTEIN_KINASE_DOM"/>
    <property type="match status" value="1"/>
</dbReference>
<evidence type="ECO:0000256" key="6">
    <source>
        <dbReference type="ARBA" id="ARBA00038999"/>
    </source>
</evidence>
<dbReference type="PANTHER" id="PTHR48013">
    <property type="entry name" value="DUAL SPECIFICITY MITOGEN-ACTIVATED PROTEIN KINASE KINASE 5-RELATED"/>
    <property type="match status" value="1"/>
</dbReference>
<dbReference type="InterPro" id="IPR017441">
    <property type="entry name" value="Protein_kinase_ATP_BS"/>
</dbReference>
<comment type="caution">
    <text evidence="14">The sequence shown here is derived from an EMBL/GenBank/DDBJ whole genome shotgun (WGS) entry which is preliminary data.</text>
</comment>
<dbReference type="SUPFAM" id="SSF56112">
    <property type="entry name" value="Protein kinase-like (PK-like)"/>
    <property type="match status" value="1"/>
</dbReference>
<proteinExistence type="inferred from homology"/>
<evidence type="ECO:0000256" key="5">
    <source>
        <dbReference type="ARBA" id="ARBA00038035"/>
    </source>
</evidence>
<keyword evidence="11" id="KW-0723">Serine/threonine-protein kinase</keyword>
<sequence>MQKQIKNYENLLAKKEQEKTAIQNEIKQLSQKETLQWIEITQLKGKEKSYLQEIDQLRQKEKSYLIKIEQMKENEKSLLLMIEQMKENEKSHLLEIEQMKEKEKSHLLEIKKLQKQKNQSDLKSSKEEVIARGIQILGEDDISEFEKHEEIGFGGGGKVYKVTKKQTFAMKEMNIKNSDAKNFQNFLGEYEIMNLFNHPNIIKTFGLFLSETRPPCIILEYCPKNLEQLILDNKCTNVELVFYIYQIVEGMKCIHEKSVIHRDLKPTNILITCDGIIKISDFGISKLMTVEEQTMTLGAGTQKFMAPEIINEEDHYNEKVDVYSFGVVLFYILSGGQLPRIKIFDIPKGKKAPIPDTFSEFARELINNCWNLEPKDRPSFNDIIEMLEQNNFQIMKLDDVEVKEVEVKVKQHMTKIPKYDD</sequence>
<evidence type="ECO:0000313" key="14">
    <source>
        <dbReference type="EMBL" id="KAK8835789.1"/>
    </source>
</evidence>
<evidence type="ECO:0000259" key="13">
    <source>
        <dbReference type="PROSITE" id="PS50011"/>
    </source>
</evidence>
<keyword evidence="15" id="KW-1185">Reference proteome</keyword>
<evidence type="ECO:0000256" key="9">
    <source>
        <dbReference type="ARBA" id="ARBA00051693"/>
    </source>
</evidence>
<evidence type="ECO:0000256" key="12">
    <source>
        <dbReference type="SAM" id="Coils"/>
    </source>
</evidence>
<evidence type="ECO:0000256" key="3">
    <source>
        <dbReference type="ARBA" id="ARBA00022777"/>
    </source>
</evidence>
<dbReference type="EMBL" id="JAPFFF010000075">
    <property type="protein sequence ID" value="KAK8835789.1"/>
    <property type="molecule type" value="Genomic_DNA"/>
</dbReference>
<keyword evidence="1" id="KW-0808">Transferase</keyword>
<comment type="catalytic activity">
    <reaction evidence="9">
        <text>L-tyrosyl-[protein] + ATP = O-phospho-L-tyrosyl-[protein] + ADP + H(+)</text>
        <dbReference type="Rhea" id="RHEA:10596"/>
        <dbReference type="Rhea" id="RHEA-COMP:10136"/>
        <dbReference type="Rhea" id="RHEA-COMP:20101"/>
        <dbReference type="ChEBI" id="CHEBI:15378"/>
        <dbReference type="ChEBI" id="CHEBI:30616"/>
        <dbReference type="ChEBI" id="CHEBI:46858"/>
        <dbReference type="ChEBI" id="CHEBI:61978"/>
        <dbReference type="ChEBI" id="CHEBI:456216"/>
        <dbReference type="EC" id="2.7.12.2"/>
    </reaction>
</comment>
<evidence type="ECO:0000256" key="11">
    <source>
        <dbReference type="RuleBase" id="RU000304"/>
    </source>
</evidence>
<dbReference type="Proteomes" id="UP001470230">
    <property type="component" value="Unassembled WGS sequence"/>
</dbReference>
<reference evidence="14 15" key="1">
    <citation type="submission" date="2024-04" db="EMBL/GenBank/DDBJ databases">
        <title>Tritrichomonas musculus Genome.</title>
        <authorList>
            <person name="Alves-Ferreira E."/>
            <person name="Grigg M."/>
            <person name="Lorenzi H."/>
            <person name="Galac M."/>
        </authorList>
    </citation>
    <scope>NUCLEOTIDE SEQUENCE [LARGE SCALE GENOMIC DNA]</scope>
    <source>
        <strain evidence="14 15">EAF2021</strain>
    </source>
</reference>
<accession>A0ABR2GPC6</accession>
<protein>
    <recommendedName>
        <fullName evidence="6">mitogen-activated protein kinase kinase</fullName>
        <ecNumber evidence="6">2.7.12.2</ecNumber>
    </recommendedName>
</protein>
<evidence type="ECO:0000313" key="15">
    <source>
        <dbReference type="Proteomes" id="UP001470230"/>
    </source>
</evidence>
<dbReference type="Pfam" id="PF00069">
    <property type="entry name" value="Pkinase"/>
    <property type="match status" value="1"/>
</dbReference>
<dbReference type="PROSITE" id="PS00107">
    <property type="entry name" value="PROTEIN_KINASE_ATP"/>
    <property type="match status" value="1"/>
</dbReference>